<proteinExistence type="predicted"/>
<reference evidence="2" key="1">
    <citation type="submission" date="2019-05" db="EMBL/GenBank/DDBJ databases">
        <title>Tamlana fucoidanivorans sp. nov., isolated from the surface of algae collected from Fujian province in China.</title>
        <authorList>
            <person name="Li J."/>
        </authorList>
    </citation>
    <scope>NUCLEOTIDE SEQUENCE [LARGE SCALE GENOMIC DNA]</scope>
    <source>
        <strain evidence="2">2251</strain>
        <plasmid evidence="2">unnamed1</plasmid>
    </source>
</reference>
<keyword evidence="1" id="KW-0614">Plasmid</keyword>
<sequence length="75" mass="8005">MPAALTISTQNESGAVVIIDCLSNDEVAKSSAADDAETVGDQEVRYRVSDTGQAVTRIDLGKYRIDETGETLIET</sequence>
<dbReference type="EMBL" id="CP040765">
    <property type="protein sequence ID" value="QDA36901.1"/>
    <property type="molecule type" value="Genomic_DNA"/>
</dbReference>
<accession>A0A4Y5STP7</accession>
<dbReference type="AlphaFoldDB" id="A0A4Y5STP7"/>
<dbReference type="RefSeq" id="WP_139616581.1">
    <property type="nucleotide sequence ID" value="NZ_CP040765.1"/>
</dbReference>
<dbReference type="KEGG" id="plia:E4191_22905"/>
<name>A0A4Y5STP7_9RHOB</name>
<dbReference type="Proteomes" id="UP000296374">
    <property type="component" value="Plasmid unnamed1"/>
</dbReference>
<evidence type="ECO:0000313" key="2">
    <source>
        <dbReference type="Proteomes" id="UP000296374"/>
    </source>
</evidence>
<protein>
    <submittedName>
        <fullName evidence="1">Uncharacterized protein</fullName>
    </submittedName>
</protein>
<evidence type="ECO:0000313" key="1">
    <source>
        <dbReference type="EMBL" id="QDA36901.1"/>
    </source>
</evidence>
<organism evidence="1 2">
    <name type="scientific">Paracoccus liaowanqingii</name>
    <dbReference type="NCBI Taxonomy" id="2560053"/>
    <lineage>
        <taxon>Bacteria</taxon>
        <taxon>Pseudomonadati</taxon>
        <taxon>Pseudomonadota</taxon>
        <taxon>Alphaproteobacteria</taxon>
        <taxon>Rhodobacterales</taxon>
        <taxon>Paracoccaceae</taxon>
        <taxon>Paracoccus</taxon>
    </lineage>
</organism>
<geneLocation type="plasmid" evidence="1 2">
    <name>unnamed1</name>
</geneLocation>
<gene>
    <name evidence="1" type="ORF">E4191_22905</name>
</gene>